<dbReference type="Gene3D" id="6.10.250.1450">
    <property type="match status" value="1"/>
</dbReference>
<dbReference type="Proteomes" id="UP000045545">
    <property type="component" value="Unassembled WGS sequence"/>
</dbReference>
<evidence type="ECO:0000256" key="2">
    <source>
        <dbReference type="ARBA" id="ARBA00022485"/>
    </source>
</evidence>
<dbReference type="InterPro" id="IPR011538">
    <property type="entry name" value="Nuo51_FMN-bd"/>
</dbReference>
<dbReference type="InterPro" id="IPR019575">
    <property type="entry name" value="Nuop51_4Fe4S-bd"/>
</dbReference>
<dbReference type="GO" id="GO:0051539">
    <property type="term" value="F:4 iron, 4 sulfur cluster binding"/>
    <property type="evidence" value="ECO:0007669"/>
    <property type="project" value="UniProtKB-KW"/>
</dbReference>
<dbReference type="SUPFAM" id="SSF142019">
    <property type="entry name" value="Nqo1 FMN-binding domain-like"/>
    <property type="match status" value="1"/>
</dbReference>
<dbReference type="InterPro" id="IPR001949">
    <property type="entry name" value="NADH-UbQ_OxRdtase_51kDa_CS"/>
</dbReference>
<dbReference type="PROSITE" id="PS00645">
    <property type="entry name" value="COMPLEX1_51K_2"/>
    <property type="match status" value="1"/>
</dbReference>
<keyword evidence="5" id="KW-0411">Iron-sulfur</keyword>
<comment type="similarity">
    <text evidence="1">Belongs to the complex I 51 kDa subunit family.</text>
</comment>
<dbReference type="SUPFAM" id="SSF140490">
    <property type="entry name" value="Nqo1C-terminal domain-like"/>
    <property type="match status" value="1"/>
</dbReference>
<dbReference type="NCBIfam" id="NF010120">
    <property type="entry name" value="PRK13596.1"/>
    <property type="match status" value="1"/>
</dbReference>
<keyword evidence="7" id="KW-0830">Ubiquinone</keyword>
<dbReference type="GO" id="GO:0010181">
    <property type="term" value="F:FMN binding"/>
    <property type="evidence" value="ECO:0007669"/>
    <property type="project" value="InterPro"/>
</dbReference>
<dbReference type="FunFam" id="3.40.50.11540:FF:000001">
    <property type="entry name" value="NADH dehydrogenase [ubiquinone] flavoprotein 1, mitochondrial"/>
    <property type="match status" value="1"/>
</dbReference>
<dbReference type="EMBL" id="CGIH01000052">
    <property type="protein sequence ID" value="CFY10191.1"/>
    <property type="molecule type" value="Genomic_DNA"/>
</dbReference>
<keyword evidence="3" id="KW-0479">Metal-binding</keyword>
<dbReference type="Gene3D" id="3.40.50.11540">
    <property type="entry name" value="NADH-ubiquinone oxidoreductase 51kDa subunit"/>
    <property type="match status" value="1"/>
</dbReference>
<proteinExistence type="inferred from homology"/>
<accession>A0A0E4C9R2</accession>
<dbReference type="AlphaFoldDB" id="A0A0E4C9R2"/>
<dbReference type="Pfam" id="PF01512">
    <property type="entry name" value="Complex1_51K"/>
    <property type="match status" value="1"/>
</dbReference>
<name>A0A0E4C9R2_9FIRM</name>
<dbReference type="OrthoDB" id="9761899at2"/>
<feature type="domain" description="NADH-ubiquinone oxidoreductase 51kDa subunit iron-sulphur binding" evidence="6">
    <location>
        <begin position="319"/>
        <end position="364"/>
    </location>
</feature>
<dbReference type="InterPro" id="IPR037225">
    <property type="entry name" value="Nuo51_FMN-bd_sf"/>
</dbReference>
<dbReference type="PROSITE" id="PS00644">
    <property type="entry name" value="COMPLEX1_51K_1"/>
    <property type="match status" value="1"/>
</dbReference>
<dbReference type="FunFam" id="1.20.1440.230:FF:000001">
    <property type="entry name" value="Mitochondrial NADH dehydrogenase flavoprotein 1"/>
    <property type="match status" value="1"/>
</dbReference>
<evidence type="ECO:0000313" key="7">
    <source>
        <dbReference type="EMBL" id="CFY10191.1"/>
    </source>
</evidence>
<dbReference type="InterPro" id="IPR037207">
    <property type="entry name" value="Nuop51_4Fe4S-bd_sf"/>
</dbReference>
<reference evidence="7 8" key="1">
    <citation type="submission" date="2015-03" db="EMBL/GenBank/DDBJ databases">
        <authorList>
            <person name="Murphy D."/>
        </authorList>
    </citation>
    <scope>NUCLEOTIDE SEQUENCE [LARGE SCALE GENOMIC DNA]</scope>
    <source>
        <strain evidence="7 8">OL-4</strain>
    </source>
</reference>
<gene>
    <name evidence="7" type="ORF">2743</name>
</gene>
<dbReference type="STRING" id="690567.2743"/>
<evidence type="ECO:0000259" key="6">
    <source>
        <dbReference type="SMART" id="SM00928"/>
    </source>
</evidence>
<dbReference type="PANTHER" id="PTHR43578">
    <property type="entry name" value="NADH-QUINONE OXIDOREDUCTASE SUBUNIT F"/>
    <property type="match status" value="1"/>
</dbReference>
<dbReference type="SUPFAM" id="SSF142984">
    <property type="entry name" value="Nqo1 middle domain-like"/>
    <property type="match status" value="1"/>
</dbReference>
<dbReference type="InterPro" id="IPR019554">
    <property type="entry name" value="Soluble_ligand-bd"/>
</dbReference>
<evidence type="ECO:0000256" key="3">
    <source>
        <dbReference type="ARBA" id="ARBA00022723"/>
    </source>
</evidence>
<dbReference type="Pfam" id="PF10531">
    <property type="entry name" value="SLBB"/>
    <property type="match status" value="1"/>
</dbReference>
<dbReference type="Gene3D" id="3.10.20.600">
    <property type="match status" value="1"/>
</dbReference>
<keyword evidence="2" id="KW-0004">4Fe-4S</keyword>
<dbReference type="Pfam" id="PF10589">
    <property type="entry name" value="NADH_4Fe-4S"/>
    <property type="match status" value="1"/>
</dbReference>
<dbReference type="RefSeq" id="WP_046500058.1">
    <property type="nucleotide sequence ID" value="NZ_CGIH01000052.1"/>
</dbReference>
<evidence type="ECO:0000256" key="1">
    <source>
        <dbReference type="ARBA" id="ARBA00007523"/>
    </source>
</evidence>
<sequence>MANEKRVLLEYADQIDPRKAEDYIKVGGYKGLEKARSMNRRDLIEEVKKSGLRGRGGAGFNAGMKWSFVPQYADTKYVVCNFDEGEPGTYKDRIICEKNAQALLEGMAICATAIDSKQGYIYCRGEYPFMVKLLNDAVQSAKASGALGDFDIEIRMGAGAYVCGEETALIESIEGHRGEPRFKPPFPGVSGLWSQPTVVNNVETFACLPYILTNGADWFAGIGAASYPGTKVITLTGDIENPTYFEVPTDYLLRDVIYKLGGGIKDGKKFKAVQVGGTSGAFIPEQNLDTPIDFDSMAAIGASLGSGAVLVLDESRDIVDVVTRISKFFEHESCGKCNPCREGTWRCREIMERINAGKACPEDIEKLTVLSRVMKNAALCGLGQAAPIPIDSTLKYFKQEYSCKLITL</sequence>
<dbReference type="SMART" id="SM00928">
    <property type="entry name" value="NADH_4Fe-4S"/>
    <property type="match status" value="1"/>
</dbReference>
<dbReference type="Gene3D" id="1.20.1440.230">
    <property type="entry name" value="NADH-ubiquinone oxidoreductase 51kDa subunit, iron-sulphur binding domain"/>
    <property type="match status" value="1"/>
</dbReference>
<evidence type="ECO:0000256" key="5">
    <source>
        <dbReference type="ARBA" id="ARBA00023014"/>
    </source>
</evidence>
<dbReference type="GO" id="GO:0046872">
    <property type="term" value="F:metal ion binding"/>
    <property type="evidence" value="ECO:0007669"/>
    <property type="project" value="UniProtKB-KW"/>
</dbReference>
<organism evidence="7 8">
    <name type="scientific">Syntrophomonas zehnderi OL-4</name>
    <dbReference type="NCBI Taxonomy" id="690567"/>
    <lineage>
        <taxon>Bacteria</taxon>
        <taxon>Bacillati</taxon>
        <taxon>Bacillota</taxon>
        <taxon>Clostridia</taxon>
        <taxon>Eubacteriales</taxon>
        <taxon>Syntrophomonadaceae</taxon>
        <taxon>Syntrophomonas</taxon>
    </lineage>
</organism>
<keyword evidence="8" id="KW-1185">Reference proteome</keyword>
<evidence type="ECO:0000256" key="4">
    <source>
        <dbReference type="ARBA" id="ARBA00023004"/>
    </source>
</evidence>
<dbReference type="PANTHER" id="PTHR43578:SF3">
    <property type="entry name" value="NADH-QUINONE OXIDOREDUCTASE SUBUNIT F"/>
    <property type="match status" value="1"/>
</dbReference>
<protein>
    <submittedName>
        <fullName evidence="7">NADH:ubiquinone oxidoreductase, 51kDa subunit</fullName>
    </submittedName>
</protein>
<dbReference type="GO" id="GO:0008137">
    <property type="term" value="F:NADH dehydrogenase (ubiquinone) activity"/>
    <property type="evidence" value="ECO:0007669"/>
    <property type="project" value="InterPro"/>
</dbReference>
<evidence type="ECO:0000313" key="8">
    <source>
        <dbReference type="Proteomes" id="UP000045545"/>
    </source>
</evidence>
<keyword evidence="4" id="KW-0408">Iron</keyword>